<feature type="signal peptide" evidence="1">
    <location>
        <begin position="1"/>
        <end position="18"/>
    </location>
</feature>
<keyword evidence="3" id="KW-1185">Reference proteome</keyword>
<keyword evidence="1" id="KW-0732">Signal</keyword>
<dbReference type="EMBL" id="MSCK01000002">
    <property type="protein sequence ID" value="PQJ69130.1"/>
    <property type="molecule type" value="Genomic_DNA"/>
</dbReference>
<sequence>MKHLATLLFAFFITTISAQEAAFQNFYKVNKDQSTFSINLSASLAGSFLDNEEDGDLMNIIRKSSDFKLMIFNNQDNAVSSDFRKFSRKNHLKTLARVKENGSKAELFFIEKGNYIREIIIRANSDSDKMVLFGLKTKITHDELAAMISSSDIKVSSN</sequence>
<dbReference type="RefSeq" id="WP_105050062.1">
    <property type="nucleotide sequence ID" value="NZ_CP150661.1"/>
</dbReference>
<feature type="chain" id="PRO_5015195526" description="DUF4252 domain-containing protein" evidence="1">
    <location>
        <begin position="19"/>
        <end position="158"/>
    </location>
</feature>
<proteinExistence type="predicted"/>
<organism evidence="2 3">
    <name type="scientific">Polaribacter butkevichii</name>
    <dbReference type="NCBI Taxonomy" id="218490"/>
    <lineage>
        <taxon>Bacteria</taxon>
        <taxon>Pseudomonadati</taxon>
        <taxon>Bacteroidota</taxon>
        <taxon>Flavobacteriia</taxon>
        <taxon>Flavobacteriales</taxon>
        <taxon>Flavobacteriaceae</taxon>
    </lineage>
</organism>
<dbReference type="InterPro" id="IPR025348">
    <property type="entry name" value="DUF4252"/>
</dbReference>
<gene>
    <name evidence="2" type="ORF">BTO14_13955</name>
</gene>
<evidence type="ECO:0000313" key="2">
    <source>
        <dbReference type="EMBL" id="PQJ69130.1"/>
    </source>
</evidence>
<protein>
    <recommendedName>
        <fullName evidence="4">DUF4252 domain-containing protein</fullName>
    </recommendedName>
</protein>
<reference evidence="2 3" key="1">
    <citation type="submission" date="2016-12" db="EMBL/GenBank/DDBJ databases">
        <title>Trade-off between light-utilization and light-protection in marine flavobacteria.</title>
        <authorList>
            <person name="Kumagai Y."/>
            <person name="Yoshizawa S."/>
            <person name="Kogure K."/>
            <person name="Iwasaki W."/>
        </authorList>
    </citation>
    <scope>NUCLEOTIDE SEQUENCE [LARGE SCALE GENOMIC DNA]</scope>
    <source>
        <strain evidence="2 3">KCTC 12100</strain>
    </source>
</reference>
<evidence type="ECO:0008006" key="4">
    <source>
        <dbReference type="Google" id="ProtNLM"/>
    </source>
</evidence>
<dbReference type="OrthoDB" id="1201098at2"/>
<name>A0A2P6C899_9FLAO</name>
<dbReference type="AlphaFoldDB" id="A0A2P6C899"/>
<dbReference type="Pfam" id="PF14060">
    <property type="entry name" value="DUF4252"/>
    <property type="match status" value="1"/>
</dbReference>
<dbReference type="Proteomes" id="UP000247345">
    <property type="component" value="Unassembled WGS sequence"/>
</dbReference>
<comment type="caution">
    <text evidence="2">The sequence shown here is derived from an EMBL/GenBank/DDBJ whole genome shotgun (WGS) entry which is preliminary data.</text>
</comment>
<evidence type="ECO:0000256" key="1">
    <source>
        <dbReference type="SAM" id="SignalP"/>
    </source>
</evidence>
<evidence type="ECO:0000313" key="3">
    <source>
        <dbReference type="Proteomes" id="UP000247345"/>
    </source>
</evidence>
<accession>A0A2P6C899</accession>